<evidence type="ECO:0000313" key="3">
    <source>
        <dbReference type="Proteomes" id="UP001501115"/>
    </source>
</evidence>
<comment type="caution">
    <text evidence="2">The sequence shown here is derived from an EMBL/GenBank/DDBJ whole genome shotgun (WGS) entry which is preliminary data.</text>
</comment>
<accession>A0ABP8HLH0</accession>
<protein>
    <submittedName>
        <fullName evidence="2">Uncharacterized protein</fullName>
    </submittedName>
</protein>
<keyword evidence="3" id="KW-1185">Reference proteome</keyword>
<proteinExistence type="predicted"/>
<gene>
    <name evidence="2" type="ORF">GCM10023086_76590</name>
</gene>
<dbReference type="Proteomes" id="UP001501115">
    <property type="component" value="Unassembled WGS sequence"/>
</dbReference>
<name>A0ABP8HLH0_9ACTN</name>
<evidence type="ECO:0000256" key="1">
    <source>
        <dbReference type="SAM" id="MobiDB-lite"/>
    </source>
</evidence>
<feature type="region of interest" description="Disordered" evidence="1">
    <location>
        <begin position="52"/>
        <end position="120"/>
    </location>
</feature>
<sequence length="120" mass="11985">MRNTGDLHSLVLLGAARGVLSCPEPCGQVPSALVSEELDHLTALRAAMTAGVDVRSRPGPGDPDRVDDGLGLGAVVAGADREGEGQRSSPSVAGEVDLAGQPAAGASESSFLEPPLTAVC</sequence>
<organism evidence="2 3">
    <name type="scientific">Streptomyces venetus</name>
    <dbReference type="NCBI Taxonomy" id="1701086"/>
    <lineage>
        <taxon>Bacteria</taxon>
        <taxon>Bacillati</taxon>
        <taxon>Actinomycetota</taxon>
        <taxon>Actinomycetes</taxon>
        <taxon>Kitasatosporales</taxon>
        <taxon>Streptomycetaceae</taxon>
        <taxon>Streptomyces</taxon>
    </lineage>
</organism>
<dbReference type="EMBL" id="BAABET010000021">
    <property type="protein sequence ID" value="GAA4340797.1"/>
    <property type="molecule type" value="Genomic_DNA"/>
</dbReference>
<reference evidence="3" key="1">
    <citation type="journal article" date="2019" name="Int. J. Syst. Evol. Microbiol.">
        <title>The Global Catalogue of Microorganisms (GCM) 10K type strain sequencing project: providing services to taxonomists for standard genome sequencing and annotation.</title>
        <authorList>
            <consortium name="The Broad Institute Genomics Platform"/>
            <consortium name="The Broad Institute Genome Sequencing Center for Infectious Disease"/>
            <person name="Wu L."/>
            <person name="Ma J."/>
        </authorList>
    </citation>
    <scope>NUCLEOTIDE SEQUENCE [LARGE SCALE GENOMIC DNA]</scope>
    <source>
        <strain evidence="3">JCM 31290</strain>
    </source>
</reference>
<evidence type="ECO:0000313" key="2">
    <source>
        <dbReference type="EMBL" id="GAA4340797.1"/>
    </source>
</evidence>